<dbReference type="InterPro" id="IPR051275">
    <property type="entry name" value="Cell_adhesion_signaling"/>
</dbReference>
<comment type="subcellular location">
    <subcellularLocation>
        <location evidence="1">Membrane</location>
        <topology evidence="1">Single-pass type I membrane protein</topology>
    </subcellularLocation>
</comment>
<feature type="domain" description="Immunoglobulin" evidence="8">
    <location>
        <begin position="503"/>
        <end position="608"/>
    </location>
</feature>
<reference evidence="10" key="1">
    <citation type="submission" date="2023-11" db="UniProtKB">
        <authorList>
            <consortium name="WormBaseParasite"/>
        </authorList>
    </citation>
    <scope>IDENTIFICATION</scope>
</reference>
<evidence type="ECO:0000256" key="2">
    <source>
        <dbReference type="ARBA" id="ARBA00023136"/>
    </source>
</evidence>
<evidence type="ECO:0000256" key="4">
    <source>
        <dbReference type="ARBA" id="ARBA00023180"/>
    </source>
</evidence>
<proteinExistence type="predicted"/>
<dbReference type="PANTHER" id="PTHR11640">
    <property type="entry name" value="NEPHRIN"/>
    <property type="match status" value="1"/>
</dbReference>
<name>A0AA85AHZ5_9TREM</name>
<evidence type="ECO:0000256" key="3">
    <source>
        <dbReference type="ARBA" id="ARBA00023157"/>
    </source>
</evidence>
<feature type="domain" description="Immunoglobulin" evidence="8">
    <location>
        <begin position="39"/>
        <end position="159"/>
    </location>
</feature>
<dbReference type="Gene3D" id="2.60.40.10">
    <property type="entry name" value="Immunoglobulins"/>
    <property type="match status" value="1"/>
</dbReference>
<evidence type="ECO:0000256" key="5">
    <source>
        <dbReference type="ARBA" id="ARBA00023319"/>
    </source>
</evidence>
<keyword evidence="3" id="KW-1015">Disulfide bond</keyword>
<evidence type="ECO:0000256" key="1">
    <source>
        <dbReference type="ARBA" id="ARBA00004479"/>
    </source>
</evidence>
<keyword evidence="7" id="KW-0732">Signal</keyword>
<dbReference type="GO" id="GO:0016020">
    <property type="term" value="C:membrane"/>
    <property type="evidence" value="ECO:0007669"/>
    <property type="project" value="UniProtKB-SubCell"/>
</dbReference>
<evidence type="ECO:0000256" key="7">
    <source>
        <dbReference type="SAM" id="SignalP"/>
    </source>
</evidence>
<dbReference type="InterPro" id="IPR013783">
    <property type="entry name" value="Ig-like_fold"/>
</dbReference>
<dbReference type="Proteomes" id="UP000050790">
    <property type="component" value="Unassembled WGS sequence"/>
</dbReference>
<dbReference type="SMART" id="SM00409">
    <property type="entry name" value="IG"/>
    <property type="match status" value="2"/>
</dbReference>
<sequence>MNLSIAFIEYILLVFFYSSTKSCKPNADGQFTSLELGSASNVTAVVGSDIYFICCGGLRWTYEVEDDYTSREIGPHPYASIGSSKSPPDLNFDDNLSPSISSNMKDSTNLQNTVPTTVYTMHDDKGRLILRIDNVDVQDMGHYKCHGHSTSLDAYLVVVDKNYPEEPQNKTLPNVGSMITHYMMFSSDQLNNVKLICPLVGTQKVKSWLWREPVLPSSTEYAQLPQGRPPSRTVTAIKPGLHEGKHVEIGSDLSWARIVDPLSPEAPIKLWCQFTMPAPWENKDPIIAYYEIDWELYEPISPQIYILPGDKEFNFEEINQNLSKSILSNQQLINQDQHAIIAHSINAQIDESIKLANLKSPNKSILLENKPARIACRFRSIPLTGIPNPQSNSLRIQNVYWYRNGHSVHVPPFYVDNSLITPYGLSILSVRAYPTIFNFSQIGDEKSSTVTVVGSRDKYKLPIEHLTCSVISRVKETPIYKVTTNASLQTEIILVPRIIHTELLSAERSLEDAIKLTCTTIANGPPNMRIDFASTDQPSTNNGPTQWESLKSRYGLNIRPRQVDPTNPLIHRLVIDISDLKRSDHGVYRCTVWNQAGEAQAIGHVLVHSEPQLELMSFGYNYFLGHKPWKASCVVKGYPLAGQYTNNSQINQHKNRDQSIETNDSIITGKQTVDTNSGILGLGQTDHNQQSNSNSVTPSIRMKIFNIEGEPLDRVEINQIDYKSGKFTGINATYEIHMNQRYGREAIVRCEYTHTDNRTIYRETFLREATKPTAPNITVLCTGPRAIVFGITNPKLKPDNMPTERIVTQKVIFAPAKTFHLSSTLASLSVYLDSEGQPSASPANDNDPLDRTILNSISAQPQTAVIPVKNLIPDTEYVFEWSSGNEFGLSVMIQFTLWTKKLETAPTIKNIVFLSPTSQYLRFSTFLGDPCPYEGGARPELSDLLVRYRLAKSNSTYDPTQLIGYGDWSDLEVCKNLASASTLDINYSNNNQNDNIENFNVVGTEEDEYTGIKWAGDNPIPCEIPVPDTQVIYEIEVATRNRFEKSDWFQTFYRPNAVVSAALFCYPKCSAIICNLSRILIILIFLCSFIHYL</sequence>
<keyword evidence="4" id="KW-0325">Glycoprotein</keyword>
<keyword evidence="2" id="KW-0472">Membrane</keyword>
<organism evidence="9 10">
    <name type="scientific">Schistosoma margrebowiei</name>
    <dbReference type="NCBI Taxonomy" id="48269"/>
    <lineage>
        <taxon>Eukaryota</taxon>
        <taxon>Metazoa</taxon>
        <taxon>Spiralia</taxon>
        <taxon>Lophotrochozoa</taxon>
        <taxon>Platyhelminthes</taxon>
        <taxon>Trematoda</taxon>
        <taxon>Digenea</taxon>
        <taxon>Strigeidida</taxon>
        <taxon>Schistosomatoidea</taxon>
        <taxon>Schistosomatidae</taxon>
        <taxon>Schistosoma</taxon>
    </lineage>
</organism>
<evidence type="ECO:0000256" key="6">
    <source>
        <dbReference type="SAM" id="MobiDB-lite"/>
    </source>
</evidence>
<dbReference type="WBParaSite" id="SMRG1_84810.1">
    <property type="protein sequence ID" value="SMRG1_84810.1"/>
    <property type="gene ID" value="SMRG1_84810"/>
</dbReference>
<keyword evidence="5" id="KW-0393">Immunoglobulin domain</keyword>
<feature type="chain" id="PRO_5041639850" evidence="7">
    <location>
        <begin position="23"/>
        <end position="1093"/>
    </location>
</feature>
<feature type="compositionally biased region" description="Polar residues" evidence="6">
    <location>
        <begin position="685"/>
        <end position="697"/>
    </location>
</feature>
<feature type="region of interest" description="Disordered" evidence="6">
    <location>
        <begin position="678"/>
        <end position="697"/>
    </location>
</feature>
<evidence type="ECO:0000313" key="10">
    <source>
        <dbReference type="WBParaSite" id="SMRG1_84810.1"/>
    </source>
</evidence>
<dbReference type="InterPro" id="IPR003599">
    <property type="entry name" value="Ig_sub"/>
</dbReference>
<feature type="signal peptide" evidence="7">
    <location>
        <begin position="1"/>
        <end position="22"/>
    </location>
</feature>
<dbReference type="SUPFAM" id="SSF48726">
    <property type="entry name" value="Immunoglobulin"/>
    <property type="match status" value="2"/>
</dbReference>
<evidence type="ECO:0000313" key="9">
    <source>
        <dbReference type="Proteomes" id="UP000050790"/>
    </source>
</evidence>
<accession>A0AA85AHZ5</accession>
<dbReference type="AlphaFoldDB" id="A0AA85AHZ5"/>
<evidence type="ECO:0000259" key="8">
    <source>
        <dbReference type="SMART" id="SM00409"/>
    </source>
</evidence>
<dbReference type="InterPro" id="IPR036179">
    <property type="entry name" value="Ig-like_dom_sf"/>
</dbReference>
<protein>
    <submittedName>
        <fullName evidence="10">Ig-like domain-containing protein</fullName>
    </submittedName>
</protein>